<name>A0A3E3J3N5_9FIRM</name>
<reference evidence="1 2" key="1">
    <citation type="submission" date="2018-08" db="EMBL/GenBank/DDBJ databases">
        <title>A genome reference for cultivated species of the human gut microbiota.</title>
        <authorList>
            <person name="Zou Y."/>
            <person name="Xue W."/>
            <person name="Luo G."/>
        </authorList>
    </citation>
    <scope>NUCLEOTIDE SEQUENCE [LARGE SCALE GENOMIC DNA]</scope>
    <source>
        <strain evidence="1 2">AF26-4BH</strain>
    </source>
</reference>
<evidence type="ECO:0000313" key="1">
    <source>
        <dbReference type="EMBL" id="RGE73925.1"/>
    </source>
</evidence>
<accession>A0A3E3J3N5</accession>
<dbReference type="Proteomes" id="UP000261166">
    <property type="component" value="Unassembled WGS sequence"/>
</dbReference>
<dbReference type="EMBL" id="QVLU01000002">
    <property type="protein sequence ID" value="RGE73925.1"/>
    <property type="molecule type" value="Genomic_DNA"/>
</dbReference>
<sequence length="67" mass="7477">MAVEADFYAVADQFVTVRALLHILPFCARCTCRLVSVCIITGIMQIYKFSIRMAGGTVMLRAYDAIK</sequence>
<proteinExistence type="predicted"/>
<gene>
    <name evidence="1" type="ORF">DWY69_02205</name>
</gene>
<protein>
    <submittedName>
        <fullName evidence="1">Uncharacterized protein</fullName>
    </submittedName>
</protein>
<comment type="caution">
    <text evidence="1">The sequence shown here is derived from an EMBL/GenBank/DDBJ whole genome shotgun (WGS) entry which is preliminary data.</text>
</comment>
<evidence type="ECO:0000313" key="2">
    <source>
        <dbReference type="Proteomes" id="UP000261166"/>
    </source>
</evidence>
<organism evidence="1 2">
    <name type="scientific">Eisenbergiella massiliensis</name>
    <dbReference type="NCBI Taxonomy" id="1720294"/>
    <lineage>
        <taxon>Bacteria</taxon>
        <taxon>Bacillati</taxon>
        <taxon>Bacillota</taxon>
        <taxon>Clostridia</taxon>
        <taxon>Lachnospirales</taxon>
        <taxon>Lachnospiraceae</taxon>
        <taxon>Eisenbergiella</taxon>
    </lineage>
</organism>
<dbReference type="AlphaFoldDB" id="A0A3E3J3N5"/>